<accession>D3SNZ1</accession>
<keyword evidence="3 5" id="KW-0378">Hydrolase</keyword>
<evidence type="ECO:0000259" key="4">
    <source>
        <dbReference type="SMART" id="SM00646"/>
    </source>
</evidence>
<comment type="catalytic activity">
    <reaction evidence="1">
        <text>Hydrolyzes the link between N-acetylmuramoyl residues and L-amino acid residues in certain cell-wall glycopeptides.</text>
        <dbReference type="EC" id="3.5.1.28"/>
    </reaction>
</comment>
<dbReference type="PANTHER" id="PTHR30404:SF0">
    <property type="entry name" value="N-ACETYLMURAMOYL-L-ALANINE AMIDASE AMIC"/>
    <property type="match status" value="1"/>
</dbReference>
<keyword evidence="6" id="KW-1185">Reference proteome</keyword>
<dbReference type="InterPro" id="IPR050695">
    <property type="entry name" value="N-acetylmuramoyl_amidase_3"/>
</dbReference>
<evidence type="ECO:0000313" key="5">
    <source>
        <dbReference type="EMBL" id="ADC88878.1"/>
    </source>
</evidence>
<dbReference type="SUPFAM" id="SSF53187">
    <property type="entry name" value="Zn-dependent exopeptidases"/>
    <property type="match status" value="1"/>
</dbReference>
<dbReference type="HOGENOM" id="CLU_014322_2_2_0"/>
<dbReference type="EMBL" id="CP001931">
    <property type="protein sequence ID" value="ADC88878.1"/>
    <property type="molecule type" value="Genomic_DNA"/>
</dbReference>
<proteinExistence type="predicted"/>
<dbReference type="SMART" id="SM00646">
    <property type="entry name" value="Ami_3"/>
    <property type="match status" value="1"/>
</dbReference>
<protein>
    <recommendedName>
        <fullName evidence="2">N-acetylmuramoyl-L-alanine amidase</fullName>
        <ecNumber evidence="2">3.5.1.28</ecNumber>
    </recommendedName>
</protein>
<dbReference type="GO" id="GO:0030288">
    <property type="term" value="C:outer membrane-bounded periplasmic space"/>
    <property type="evidence" value="ECO:0007669"/>
    <property type="project" value="TreeGrafter"/>
</dbReference>
<dbReference type="eggNOG" id="COG0860">
    <property type="taxonomic scope" value="Bacteria"/>
</dbReference>
<sequence>MFRRSLATFSLLTLFSLLLGVCWARGEASIEVGFRRALYPDKERIVLVLGERVDYRVLLLENPKRIVVDIIGVSVKLPQGIATRVGKHQWGTRLVLERNYGTVKAFSLEDPFRIVLDIYAPSEKEKADDDSLIAILDPTVLKVLGYTHEHQKKERVISERVKTRVISQLKTVVIDPGHGGHDPGAIGVDGIKEKDVNLAIAKKLAKLLAEDGRFRVVMTRKDDTFVTLQERAHIALRNRADLLVSIHANASPKGVSEHARGTYIFAISSEAAQKKKEQIVRNDSYAKLALGVADLPISARKVLADLAMDVTLYESVAFAQKLAKAINTELGRNVEFKGVQRAGFAVLKTPGIPSVLVEVGFITNPTEARLMTQEDFQEKMAKAIYGAIVEYFFPSSQKVTSVQEAYEAEAKP</sequence>
<dbReference type="Gene3D" id="3.40.630.40">
    <property type="entry name" value="Zn-dependent exopeptidases"/>
    <property type="match status" value="1"/>
</dbReference>
<dbReference type="Proteomes" id="UP000002043">
    <property type="component" value="Chromosome"/>
</dbReference>
<evidence type="ECO:0000256" key="3">
    <source>
        <dbReference type="ARBA" id="ARBA00022801"/>
    </source>
</evidence>
<dbReference type="AlphaFoldDB" id="D3SNZ1"/>
<dbReference type="STRING" id="638303.Thal_0243"/>
<dbReference type="Pfam" id="PF01520">
    <property type="entry name" value="Amidase_3"/>
    <property type="match status" value="1"/>
</dbReference>
<dbReference type="FunFam" id="3.40.630.40:FF:000005">
    <property type="entry name" value="N-acetylmuramoyl-L-alanine amidase (AmiA)"/>
    <property type="match status" value="1"/>
</dbReference>
<reference evidence="6" key="1">
    <citation type="journal article" date="2010" name="Stand. Genomic Sci.">
        <title>Complete genome sequence of Thermocrinis albus type strain (HI 11/12T).</title>
        <authorList>
            <person name="Wirth R."/>
            <person name="Sikorski J."/>
            <person name="Brambilla E."/>
            <person name="Misra M."/>
            <person name="Lapidus A."/>
            <person name="Copeland A."/>
            <person name="Nolan M."/>
            <person name="Lucas S."/>
            <person name="Chen F."/>
            <person name="Tice H."/>
            <person name="Cheng J.F."/>
            <person name="Han C."/>
            <person name="Detter J.C."/>
            <person name="Tapia R."/>
            <person name="Bruce D."/>
            <person name="Goodwin L."/>
            <person name="Pitluck S."/>
            <person name="Pati A."/>
            <person name="Anderson I."/>
            <person name="Ivanova N."/>
            <person name="Mavromatis K."/>
            <person name="Mikhailova N."/>
            <person name="Chen A."/>
            <person name="Palaniappan K."/>
            <person name="Bilek Y."/>
            <person name="Hader T."/>
            <person name="Land M."/>
            <person name="Hauser L."/>
            <person name="Chang Y.J."/>
            <person name="Jeffries C.D."/>
            <person name="Tindall B.J."/>
            <person name="Rohde M."/>
            <person name="Goker M."/>
            <person name="Bristow J."/>
            <person name="Eisen J.A."/>
            <person name="Markowitz V."/>
            <person name="Hugenholtz P."/>
            <person name="Kyrpides N.C."/>
            <person name="Klenk H.P."/>
        </authorList>
    </citation>
    <scope>NUCLEOTIDE SEQUENCE [LARGE SCALE GENOMIC DNA]</scope>
    <source>
        <strain evidence="6">DSM 14484 / JCM 11386 / HI 11/12</strain>
    </source>
</reference>
<dbReference type="Gene3D" id="2.60.40.3500">
    <property type="match status" value="1"/>
</dbReference>
<dbReference type="GO" id="GO:0009253">
    <property type="term" value="P:peptidoglycan catabolic process"/>
    <property type="evidence" value="ECO:0007669"/>
    <property type="project" value="InterPro"/>
</dbReference>
<dbReference type="RefSeq" id="WP_012991285.1">
    <property type="nucleotide sequence ID" value="NC_013894.1"/>
</dbReference>
<evidence type="ECO:0000256" key="1">
    <source>
        <dbReference type="ARBA" id="ARBA00001561"/>
    </source>
</evidence>
<gene>
    <name evidence="5" type="ordered locus">Thal_0243</name>
</gene>
<name>D3SNZ1_THEAH</name>
<dbReference type="PANTHER" id="PTHR30404">
    <property type="entry name" value="N-ACETYLMURAMOYL-L-ALANINE AMIDASE"/>
    <property type="match status" value="1"/>
</dbReference>
<dbReference type="CDD" id="cd02696">
    <property type="entry name" value="MurNAc-LAA"/>
    <property type="match status" value="1"/>
</dbReference>
<dbReference type="EC" id="3.5.1.28" evidence="2"/>
<organism evidence="5 6">
    <name type="scientific">Thermocrinis albus (strain DSM 14484 / JCM 11386 / HI 11/12)</name>
    <dbReference type="NCBI Taxonomy" id="638303"/>
    <lineage>
        <taxon>Bacteria</taxon>
        <taxon>Pseudomonadati</taxon>
        <taxon>Aquificota</taxon>
        <taxon>Aquificia</taxon>
        <taxon>Aquificales</taxon>
        <taxon>Aquificaceae</taxon>
        <taxon>Thermocrinis</taxon>
    </lineage>
</organism>
<evidence type="ECO:0000313" key="6">
    <source>
        <dbReference type="Proteomes" id="UP000002043"/>
    </source>
</evidence>
<evidence type="ECO:0000256" key="2">
    <source>
        <dbReference type="ARBA" id="ARBA00011901"/>
    </source>
</evidence>
<dbReference type="InterPro" id="IPR002508">
    <property type="entry name" value="MurNAc-LAA_cat"/>
</dbReference>
<dbReference type="GO" id="GO:0008745">
    <property type="term" value="F:N-acetylmuramoyl-L-alanine amidase activity"/>
    <property type="evidence" value="ECO:0007669"/>
    <property type="project" value="UniProtKB-EC"/>
</dbReference>
<feature type="domain" description="MurNAc-LAA" evidence="4">
    <location>
        <begin position="232"/>
        <end position="389"/>
    </location>
</feature>
<dbReference type="KEGG" id="tal:Thal_0243"/>